<keyword evidence="1" id="KW-0812">Transmembrane</keyword>
<dbReference type="RefSeq" id="WP_252769264.1">
    <property type="nucleotide sequence ID" value="NZ_JAMXMC010000004.1"/>
</dbReference>
<keyword evidence="3" id="KW-1185">Reference proteome</keyword>
<evidence type="ECO:0000313" key="2">
    <source>
        <dbReference type="EMBL" id="MCO5976798.1"/>
    </source>
</evidence>
<accession>A0ABT1BL07</accession>
<reference evidence="2 3" key="1">
    <citation type="submission" date="2022-06" db="EMBL/GenBank/DDBJ databases">
        <title>Ideonella sp. NS12-5 Genome sequencing and assembly.</title>
        <authorList>
            <person name="Jung Y."/>
        </authorList>
    </citation>
    <scope>NUCLEOTIDE SEQUENCE [LARGE SCALE GENOMIC DNA]</scope>
    <source>
        <strain evidence="2 3">NS12-5</strain>
    </source>
</reference>
<gene>
    <name evidence="2" type="ORF">M0L44_08765</name>
</gene>
<dbReference type="EMBL" id="JAMXMC010000004">
    <property type="protein sequence ID" value="MCO5976798.1"/>
    <property type="molecule type" value="Genomic_DNA"/>
</dbReference>
<comment type="caution">
    <text evidence="2">The sequence shown here is derived from an EMBL/GenBank/DDBJ whole genome shotgun (WGS) entry which is preliminary data.</text>
</comment>
<dbReference type="Proteomes" id="UP001204851">
    <property type="component" value="Unassembled WGS sequence"/>
</dbReference>
<evidence type="ECO:0000256" key="1">
    <source>
        <dbReference type="SAM" id="Phobius"/>
    </source>
</evidence>
<proteinExistence type="predicted"/>
<sequence length="53" mass="5622">MTMRRKIRAALGRVVHVAARVVADQDQAIGLWCVLCLVALPLVLALPAQGGLS</sequence>
<name>A0ABT1BL07_9BURK</name>
<keyword evidence="1" id="KW-1133">Transmembrane helix</keyword>
<evidence type="ECO:0000313" key="3">
    <source>
        <dbReference type="Proteomes" id="UP001204851"/>
    </source>
</evidence>
<keyword evidence="1" id="KW-0472">Membrane</keyword>
<organism evidence="2 3">
    <name type="scientific">Ideonella oryzae</name>
    <dbReference type="NCBI Taxonomy" id="2937441"/>
    <lineage>
        <taxon>Bacteria</taxon>
        <taxon>Pseudomonadati</taxon>
        <taxon>Pseudomonadota</taxon>
        <taxon>Betaproteobacteria</taxon>
        <taxon>Burkholderiales</taxon>
        <taxon>Sphaerotilaceae</taxon>
        <taxon>Ideonella</taxon>
    </lineage>
</organism>
<protein>
    <submittedName>
        <fullName evidence="2">Uncharacterized protein</fullName>
    </submittedName>
</protein>
<feature type="transmembrane region" description="Helical" evidence="1">
    <location>
        <begin position="29"/>
        <end position="48"/>
    </location>
</feature>